<sequence>MEEDAFGSWPWKRFQARALRMMLNLLSIHESEAIDVLVNKKLVIDVGKIIGRFVLEFDWLIFHFFRSE</sequence>
<comment type="caution">
    <text evidence="1">The sequence shown here is derived from an EMBL/GenBank/DDBJ whole genome shotgun (WGS) entry which is preliminary data.</text>
</comment>
<name>A0AAN5I4T8_9BILA</name>
<dbReference type="AlphaFoldDB" id="A0AAN5I4T8"/>
<evidence type="ECO:0000313" key="2">
    <source>
        <dbReference type="Proteomes" id="UP001328107"/>
    </source>
</evidence>
<feature type="non-terminal residue" evidence="1">
    <location>
        <position position="68"/>
    </location>
</feature>
<organism evidence="1 2">
    <name type="scientific">Pristionchus mayeri</name>
    <dbReference type="NCBI Taxonomy" id="1317129"/>
    <lineage>
        <taxon>Eukaryota</taxon>
        <taxon>Metazoa</taxon>
        <taxon>Ecdysozoa</taxon>
        <taxon>Nematoda</taxon>
        <taxon>Chromadorea</taxon>
        <taxon>Rhabditida</taxon>
        <taxon>Rhabditina</taxon>
        <taxon>Diplogasteromorpha</taxon>
        <taxon>Diplogasteroidea</taxon>
        <taxon>Neodiplogasteridae</taxon>
        <taxon>Pristionchus</taxon>
    </lineage>
</organism>
<keyword evidence="2" id="KW-1185">Reference proteome</keyword>
<gene>
    <name evidence="1" type="ORF">PMAYCL1PPCAC_22438</name>
</gene>
<dbReference type="EMBL" id="BTRK01000005">
    <property type="protein sequence ID" value="GMR52243.1"/>
    <property type="molecule type" value="Genomic_DNA"/>
</dbReference>
<accession>A0AAN5I4T8</accession>
<reference evidence="2" key="1">
    <citation type="submission" date="2022-10" db="EMBL/GenBank/DDBJ databases">
        <title>Genome assembly of Pristionchus species.</title>
        <authorList>
            <person name="Yoshida K."/>
            <person name="Sommer R.J."/>
        </authorList>
    </citation>
    <scope>NUCLEOTIDE SEQUENCE [LARGE SCALE GENOMIC DNA]</scope>
    <source>
        <strain evidence="2">RS5460</strain>
    </source>
</reference>
<dbReference type="Proteomes" id="UP001328107">
    <property type="component" value="Unassembled WGS sequence"/>
</dbReference>
<proteinExistence type="predicted"/>
<evidence type="ECO:0000313" key="1">
    <source>
        <dbReference type="EMBL" id="GMR52243.1"/>
    </source>
</evidence>
<protein>
    <submittedName>
        <fullName evidence="1">Uncharacterized protein</fullName>
    </submittedName>
</protein>